<accession>A0A8E6EWX9</accession>
<evidence type="ECO:0000313" key="4">
    <source>
        <dbReference type="Proteomes" id="UP000676194"/>
    </source>
</evidence>
<feature type="region of interest" description="Disordered" evidence="1">
    <location>
        <begin position="1"/>
        <end position="27"/>
    </location>
</feature>
<keyword evidence="4" id="KW-1185">Reference proteome</keyword>
<evidence type="ECO:0000256" key="2">
    <source>
        <dbReference type="SAM" id="Phobius"/>
    </source>
</evidence>
<dbReference type="AlphaFoldDB" id="A0A8E6EWX9"/>
<feature type="transmembrane region" description="Helical" evidence="2">
    <location>
        <begin position="52"/>
        <end position="73"/>
    </location>
</feature>
<dbReference type="Proteomes" id="UP000676194">
    <property type="component" value="Chromosome"/>
</dbReference>
<proteinExistence type="predicted"/>
<evidence type="ECO:0000256" key="1">
    <source>
        <dbReference type="SAM" id="MobiDB-lite"/>
    </source>
</evidence>
<protein>
    <submittedName>
        <fullName evidence="3">Terpene cyclase/mutase family protein</fullName>
    </submittedName>
</protein>
<keyword evidence="2" id="KW-0812">Transmembrane</keyword>
<sequence>MTPNPEIPPTLGTAVPPADNPQGGKAGSPVIRRLDVLSEDSRERLLRRVAPAWAISGIIHVILVMIALVIFGGKKAAANVEDKIVSTSIEDSKDKEDNLVNDDVGFDADLQAATDAAREADKNVEAPVVENQPVDAMKNDSDAPIVGMAQGFGDPSKDSGVTGDLVANSNSKLGEGGGFNAMATRGLSQRGSGATKDALIGKYGGNTESEAAVARGLIWLAKQQKEDGSWRYDGGDKTNEVAAATGMALLPFLAAGETHKYGKHYQQNVSRGLSYLQNLVGSNGKVNQATSMYGHAIATIALCEAVGMTRDRSQLREKAQLAVNYIVKAQATDGSWGYTPGASGDTSIVGWQVQALKSAILAELKVDKAVLEKAVGFLDRVSTDSGSRYGYRDNENTTNLLSSVGLLCRQYISGWGPGTPGLIKGVDEFLKSGMPTRANFDIYFHYYATQVVHFFEGPAWHQKWNPAMRDLLISLQRKNSDDKNRGSWDADGFSIGTHCSRLGTTCLSLLTLEVYYRHLPLNKRDNAGLAELNR</sequence>
<dbReference type="InterPro" id="IPR008930">
    <property type="entry name" value="Terpenoid_cyclase/PrenylTrfase"/>
</dbReference>
<gene>
    <name evidence="3" type="ORF">KIH39_11315</name>
</gene>
<name>A0A8E6EWX9_9BACT</name>
<dbReference type="RefSeq" id="WP_213499477.1">
    <property type="nucleotide sequence ID" value="NZ_CP074694.1"/>
</dbReference>
<dbReference type="EMBL" id="CP074694">
    <property type="protein sequence ID" value="QVL34465.1"/>
    <property type="molecule type" value="Genomic_DNA"/>
</dbReference>
<reference evidence="3" key="1">
    <citation type="submission" date="2021-05" db="EMBL/GenBank/DDBJ databases">
        <title>Complete genome sequence of the cellulolytic planctomycete Telmatocola sphagniphila SP2T and characterization of the first cellulase from planctomycetes.</title>
        <authorList>
            <person name="Rakitin A.L."/>
            <person name="Beletsky A.V."/>
            <person name="Naumoff D.G."/>
            <person name="Kulichevskaya I.S."/>
            <person name="Mardanov A.V."/>
            <person name="Ravin N.V."/>
            <person name="Dedysh S.N."/>
        </authorList>
    </citation>
    <scope>NUCLEOTIDE SEQUENCE</scope>
    <source>
        <strain evidence="3">SP2T</strain>
    </source>
</reference>
<dbReference type="Gene3D" id="1.50.10.20">
    <property type="match status" value="2"/>
</dbReference>
<dbReference type="SUPFAM" id="SSF48239">
    <property type="entry name" value="Terpenoid cyclases/Protein prenyltransferases"/>
    <property type="match status" value="1"/>
</dbReference>
<organism evidence="3 4">
    <name type="scientific">Telmatocola sphagniphila</name>
    <dbReference type="NCBI Taxonomy" id="1123043"/>
    <lineage>
        <taxon>Bacteria</taxon>
        <taxon>Pseudomonadati</taxon>
        <taxon>Planctomycetota</taxon>
        <taxon>Planctomycetia</taxon>
        <taxon>Gemmatales</taxon>
        <taxon>Gemmataceae</taxon>
    </lineage>
</organism>
<evidence type="ECO:0000313" key="3">
    <source>
        <dbReference type="EMBL" id="QVL34465.1"/>
    </source>
</evidence>
<keyword evidence="2" id="KW-0472">Membrane</keyword>
<keyword evidence="2" id="KW-1133">Transmembrane helix</keyword>
<dbReference type="CDD" id="cd00688">
    <property type="entry name" value="ISOPREN_C2_like"/>
    <property type="match status" value="1"/>
</dbReference>
<dbReference type="KEGG" id="tsph:KIH39_11315"/>